<feature type="transmembrane region" description="Helical" evidence="6">
    <location>
        <begin position="92"/>
        <end position="114"/>
    </location>
</feature>
<feature type="transmembrane region" description="Helical" evidence="6">
    <location>
        <begin position="282"/>
        <end position="303"/>
    </location>
</feature>
<dbReference type="InterPro" id="IPR042094">
    <property type="entry name" value="T2SS_GspF_sf"/>
</dbReference>
<evidence type="ECO:0000259" key="7">
    <source>
        <dbReference type="Pfam" id="PF00482"/>
    </source>
</evidence>
<dbReference type="Gene3D" id="1.20.81.30">
    <property type="entry name" value="Type II secretion system (T2SS), domain F"/>
    <property type="match status" value="1"/>
</dbReference>
<evidence type="ECO:0000313" key="9">
    <source>
        <dbReference type="Proteomes" id="UP001163336"/>
    </source>
</evidence>
<accession>A0ABM8C0E4</accession>
<comment type="subcellular location">
    <subcellularLocation>
        <location evidence="1">Cell membrane</location>
        <topology evidence="1">Multi-pass membrane protein</topology>
    </subcellularLocation>
</comment>
<dbReference type="PANTHER" id="PTHR35007">
    <property type="entry name" value="INTEGRAL MEMBRANE PROTEIN-RELATED"/>
    <property type="match status" value="1"/>
</dbReference>
<reference evidence="8" key="1">
    <citation type="submission" date="2022-11" db="EMBL/GenBank/DDBJ databases">
        <title>Isolation and characterization of PLA-degrading bacterium Massilia sp. from Antarctic soil.</title>
        <authorList>
            <person name="Sato K."/>
            <person name="Gomez-Fuentes C."/>
            <person name="Ahmad S.A."/>
            <person name="Zulkharnain A."/>
        </authorList>
    </citation>
    <scope>NUCLEOTIDE SEQUENCE</scope>
    <source>
        <strain evidence="8">N-3</strain>
    </source>
</reference>
<protein>
    <recommendedName>
        <fullName evidence="7">Type II secretion system protein GspF domain-containing protein</fullName>
    </recommendedName>
</protein>
<evidence type="ECO:0000256" key="1">
    <source>
        <dbReference type="ARBA" id="ARBA00004651"/>
    </source>
</evidence>
<gene>
    <name evidence="8" type="ORF">MasN3_01280</name>
</gene>
<feature type="transmembrane region" description="Helical" evidence="6">
    <location>
        <begin position="12"/>
        <end position="31"/>
    </location>
</feature>
<dbReference type="RefSeq" id="WP_281911400.1">
    <property type="nucleotide sequence ID" value="NZ_AP026966.1"/>
</dbReference>
<evidence type="ECO:0000256" key="4">
    <source>
        <dbReference type="ARBA" id="ARBA00022989"/>
    </source>
</evidence>
<keyword evidence="5 6" id="KW-0472">Membrane</keyword>
<keyword evidence="4 6" id="KW-1133">Transmembrane helix</keyword>
<evidence type="ECO:0000256" key="2">
    <source>
        <dbReference type="ARBA" id="ARBA00022475"/>
    </source>
</evidence>
<dbReference type="PANTHER" id="PTHR35007:SF2">
    <property type="entry name" value="PILUS ASSEMBLE PROTEIN"/>
    <property type="match status" value="1"/>
</dbReference>
<name>A0ABM8C0E4_9BURK</name>
<dbReference type="InterPro" id="IPR018076">
    <property type="entry name" value="T2SS_GspF_dom"/>
</dbReference>
<keyword evidence="9" id="KW-1185">Reference proteome</keyword>
<organism evidence="8 9">
    <name type="scientific">Massilia varians</name>
    <dbReference type="NCBI Taxonomy" id="457921"/>
    <lineage>
        <taxon>Bacteria</taxon>
        <taxon>Pseudomonadati</taxon>
        <taxon>Pseudomonadota</taxon>
        <taxon>Betaproteobacteria</taxon>
        <taxon>Burkholderiales</taxon>
        <taxon>Oxalobacteraceae</taxon>
        <taxon>Telluria group</taxon>
        <taxon>Massilia</taxon>
    </lineage>
</organism>
<proteinExistence type="predicted"/>
<sequence length="310" mass="34588">MHQLLLQHSGWVVALFALGIGMSVALAAWIVSRNVAEIPPEDRQYKDAPPLAFRLAWIPIHWISHAISGYMPAKQHDALVVRLRKAGLEYSLSPSQFIAGSITSGLLIAILTWWGTSTFDIPSEDGTGISLMGYLQFSAVGFLSGYAYPFIWLRDLILRRKSELLKSIPFYLDIITLCVEAGLNMQGAMSQAVAKGPKGVLRDEFQRVLRDIRAGKSRAESLRTMAERLAEPNVTNFITAVIQAEKMGMNLGPVLRAQADQRRSERFLRAEKLAMEAPVKMLFPLIAFIFPCTFIVLFFPIVMKFMNSGL</sequence>
<feature type="domain" description="Type II secretion system protein GspF" evidence="7">
    <location>
        <begin position="172"/>
        <end position="297"/>
    </location>
</feature>
<keyword evidence="3 6" id="KW-0812">Transmembrane</keyword>
<evidence type="ECO:0000256" key="5">
    <source>
        <dbReference type="ARBA" id="ARBA00023136"/>
    </source>
</evidence>
<dbReference type="Proteomes" id="UP001163336">
    <property type="component" value="Chromosome"/>
</dbReference>
<dbReference type="EMBL" id="AP026966">
    <property type="protein sequence ID" value="BDT56634.1"/>
    <property type="molecule type" value="Genomic_DNA"/>
</dbReference>
<feature type="transmembrane region" description="Helical" evidence="6">
    <location>
        <begin position="134"/>
        <end position="153"/>
    </location>
</feature>
<dbReference type="Pfam" id="PF00482">
    <property type="entry name" value="T2SSF"/>
    <property type="match status" value="1"/>
</dbReference>
<evidence type="ECO:0000313" key="8">
    <source>
        <dbReference type="EMBL" id="BDT56634.1"/>
    </source>
</evidence>
<keyword evidence="2" id="KW-1003">Cell membrane</keyword>
<evidence type="ECO:0000256" key="6">
    <source>
        <dbReference type="SAM" id="Phobius"/>
    </source>
</evidence>
<evidence type="ECO:0000256" key="3">
    <source>
        <dbReference type="ARBA" id="ARBA00022692"/>
    </source>
</evidence>